<sequence length="63" mass="6869">MLIFVMMGLAVLLVPLAVVALSGRQESTRYRAPQPDNIPASKASSNDISMDPDRRRRLGVGDD</sequence>
<feature type="region of interest" description="Disordered" evidence="1">
    <location>
        <begin position="27"/>
        <end position="63"/>
    </location>
</feature>
<dbReference type="Proteomes" id="UP000269669">
    <property type="component" value="Unassembled WGS sequence"/>
</dbReference>
<evidence type="ECO:0000256" key="1">
    <source>
        <dbReference type="SAM" id="MobiDB-lite"/>
    </source>
</evidence>
<keyword evidence="3" id="KW-1185">Reference proteome</keyword>
<evidence type="ECO:0000313" key="2">
    <source>
        <dbReference type="EMBL" id="RSL14753.1"/>
    </source>
</evidence>
<name>A0A428MCV8_9BACT</name>
<dbReference type="AlphaFoldDB" id="A0A428MCV8"/>
<dbReference type="RefSeq" id="WP_125483576.1">
    <property type="nucleotide sequence ID" value="NZ_RSDW01000001.1"/>
</dbReference>
<protein>
    <submittedName>
        <fullName evidence="2">Uncharacterized protein</fullName>
    </submittedName>
</protein>
<dbReference type="EMBL" id="RSDW01000001">
    <property type="protein sequence ID" value="RSL14753.1"/>
    <property type="molecule type" value="Genomic_DNA"/>
</dbReference>
<evidence type="ECO:0000313" key="3">
    <source>
        <dbReference type="Proteomes" id="UP000269669"/>
    </source>
</evidence>
<comment type="caution">
    <text evidence="2">The sequence shown here is derived from an EMBL/GenBank/DDBJ whole genome shotgun (WGS) entry which is preliminary data.</text>
</comment>
<proteinExistence type="predicted"/>
<accession>A0A428MCV8</accession>
<reference evidence="2 3" key="1">
    <citation type="submission" date="2018-12" db="EMBL/GenBank/DDBJ databases">
        <title>Sequencing of bacterial isolates from soil warming experiment in Harvard Forest, Massachusetts, USA.</title>
        <authorList>
            <person name="Deangelis K."/>
        </authorList>
    </citation>
    <scope>NUCLEOTIDE SEQUENCE [LARGE SCALE GENOMIC DNA]</scope>
    <source>
        <strain evidence="2 3">EB153</strain>
    </source>
</reference>
<organism evidence="2 3">
    <name type="scientific">Edaphobacter aggregans</name>
    <dbReference type="NCBI Taxonomy" id="570835"/>
    <lineage>
        <taxon>Bacteria</taxon>
        <taxon>Pseudomonadati</taxon>
        <taxon>Acidobacteriota</taxon>
        <taxon>Terriglobia</taxon>
        <taxon>Terriglobales</taxon>
        <taxon>Acidobacteriaceae</taxon>
        <taxon>Edaphobacter</taxon>
    </lineage>
</organism>
<gene>
    <name evidence="2" type="ORF">EDE15_0218</name>
</gene>